<gene>
    <name evidence="2" type="ORF">B0T10DRAFT_493927</name>
</gene>
<evidence type="ECO:0000313" key="2">
    <source>
        <dbReference type="EMBL" id="KAH6883835.1"/>
    </source>
</evidence>
<accession>A0A9P8VWL2</accession>
<sequence>MKREDLFTKLHGQYNTYPSPIQDPNAFHHDIFEISHKADSAAEFHHLARDRKQKRLRELNDALDSASFEIIANPRLISTPQWQHAVQLFRTNSLDSLVRYFASYLPTDLSDTPVRDQPVERNRTTNTVAPAVAFSFSEPSLKRFPPRESRSPIGRGEEMTQPGNDMSMMPGSGALETEECGNEAISNKRIHPEKSLPAKRLTKRVGFGSSHSQTGRYVHCQGIVQPMALTSSATATLASGPWRTTITSANSIRSTNGARTGDKRKRA</sequence>
<dbReference type="EMBL" id="JAGPYM010000022">
    <property type="protein sequence ID" value="KAH6883835.1"/>
    <property type="molecule type" value="Genomic_DNA"/>
</dbReference>
<feature type="region of interest" description="Disordered" evidence="1">
    <location>
        <begin position="248"/>
        <end position="267"/>
    </location>
</feature>
<reference evidence="2 3" key="1">
    <citation type="journal article" date="2021" name="Nat. Commun.">
        <title>Genetic determinants of endophytism in the Arabidopsis root mycobiome.</title>
        <authorList>
            <person name="Mesny F."/>
            <person name="Miyauchi S."/>
            <person name="Thiergart T."/>
            <person name="Pickel B."/>
            <person name="Atanasova L."/>
            <person name="Karlsson M."/>
            <person name="Huettel B."/>
            <person name="Barry K.W."/>
            <person name="Haridas S."/>
            <person name="Chen C."/>
            <person name="Bauer D."/>
            <person name="Andreopoulos W."/>
            <person name="Pangilinan J."/>
            <person name="LaButti K."/>
            <person name="Riley R."/>
            <person name="Lipzen A."/>
            <person name="Clum A."/>
            <person name="Drula E."/>
            <person name="Henrissat B."/>
            <person name="Kohler A."/>
            <person name="Grigoriev I.V."/>
            <person name="Martin F.M."/>
            <person name="Hacquard S."/>
        </authorList>
    </citation>
    <scope>NUCLEOTIDE SEQUENCE [LARGE SCALE GENOMIC DNA]</scope>
    <source>
        <strain evidence="2 3">MPI-CAGE-CH-0241</strain>
    </source>
</reference>
<feature type="compositionally biased region" description="Polar residues" evidence="1">
    <location>
        <begin position="248"/>
        <end position="258"/>
    </location>
</feature>
<feature type="compositionally biased region" description="Basic and acidic residues" evidence="1">
    <location>
        <begin position="145"/>
        <end position="158"/>
    </location>
</feature>
<comment type="caution">
    <text evidence="2">The sequence shown here is derived from an EMBL/GenBank/DDBJ whole genome shotgun (WGS) entry which is preliminary data.</text>
</comment>
<evidence type="ECO:0000313" key="3">
    <source>
        <dbReference type="Proteomes" id="UP000777438"/>
    </source>
</evidence>
<name>A0A9P8VWL2_9HYPO</name>
<proteinExistence type="predicted"/>
<keyword evidence="3" id="KW-1185">Reference proteome</keyword>
<protein>
    <submittedName>
        <fullName evidence="2">Uncharacterized protein</fullName>
    </submittedName>
</protein>
<feature type="region of interest" description="Disordered" evidence="1">
    <location>
        <begin position="141"/>
        <end position="165"/>
    </location>
</feature>
<organism evidence="2 3">
    <name type="scientific">Thelonectria olida</name>
    <dbReference type="NCBI Taxonomy" id="1576542"/>
    <lineage>
        <taxon>Eukaryota</taxon>
        <taxon>Fungi</taxon>
        <taxon>Dikarya</taxon>
        <taxon>Ascomycota</taxon>
        <taxon>Pezizomycotina</taxon>
        <taxon>Sordariomycetes</taxon>
        <taxon>Hypocreomycetidae</taxon>
        <taxon>Hypocreales</taxon>
        <taxon>Nectriaceae</taxon>
        <taxon>Thelonectria</taxon>
    </lineage>
</organism>
<dbReference type="AlphaFoldDB" id="A0A9P8VWL2"/>
<dbReference type="Proteomes" id="UP000777438">
    <property type="component" value="Unassembled WGS sequence"/>
</dbReference>
<evidence type="ECO:0000256" key="1">
    <source>
        <dbReference type="SAM" id="MobiDB-lite"/>
    </source>
</evidence>
<dbReference type="OrthoDB" id="4366798at2759"/>